<evidence type="ECO:0000313" key="1">
    <source>
        <dbReference type="EMBL" id="PKU71256.1"/>
    </source>
</evidence>
<organism evidence="1 2">
    <name type="scientific">Dendrobium catenatum</name>
    <dbReference type="NCBI Taxonomy" id="906689"/>
    <lineage>
        <taxon>Eukaryota</taxon>
        <taxon>Viridiplantae</taxon>
        <taxon>Streptophyta</taxon>
        <taxon>Embryophyta</taxon>
        <taxon>Tracheophyta</taxon>
        <taxon>Spermatophyta</taxon>
        <taxon>Magnoliopsida</taxon>
        <taxon>Liliopsida</taxon>
        <taxon>Asparagales</taxon>
        <taxon>Orchidaceae</taxon>
        <taxon>Epidendroideae</taxon>
        <taxon>Malaxideae</taxon>
        <taxon>Dendrobiinae</taxon>
        <taxon>Dendrobium</taxon>
    </lineage>
</organism>
<dbReference type="Proteomes" id="UP000233837">
    <property type="component" value="Unassembled WGS sequence"/>
</dbReference>
<reference evidence="1 2" key="1">
    <citation type="journal article" date="2016" name="Sci. Rep.">
        <title>The Dendrobium catenatum Lindl. genome sequence provides insights into polysaccharide synthase, floral development and adaptive evolution.</title>
        <authorList>
            <person name="Zhang G.Q."/>
            <person name="Xu Q."/>
            <person name="Bian C."/>
            <person name="Tsai W.C."/>
            <person name="Yeh C.M."/>
            <person name="Liu K.W."/>
            <person name="Yoshida K."/>
            <person name="Zhang L.S."/>
            <person name="Chang S.B."/>
            <person name="Chen F."/>
            <person name="Shi Y."/>
            <person name="Su Y.Y."/>
            <person name="Zhang Y.Q."/>
            <person name="Chen L.J."/>
            <person name="Yin Y."/>
            <person name="Lin M."/>
            <person name="Huang H."/>
            <person name="Deng H."/>
            <person name="Wang Z.W."/>
            <person name="Zhu S.L."/>
            <person name="Zhao X."/>
            <person name="Deng C."/>
            <person name="Niu S.C."/>
            <person name="Huang J."/>
            <person name="Wang M."/>
            <person name="Liu G.H."/>
            <person name="Yang H.J."/>
            <person name="Xiao X.J."/>
            <person name="Hsiao Y.Y."/>
            <person name="Wu W.L."/>
            <person name="Chen Y.Y."/>
            <person name="Mitsuda N."/>
            <person name="Ohme-Takagi M."/>
            <person name="Luo Y.B."/>
            <person name="Van de Peer Y."/>
            <person name="Liu Z.J."/>
        </authorList>
    </citation>
    <scope>NUCLEOTIDE SEQUENCE [LARGE SCALE GENOMIC DNA]</scope>
    <source>
        <tissue evidence="1">The whole plant</tissue>
    </source>
</reference>
<sequence>MYAAKEIYLNAFAGKDIKRIMVYFCFFRERNCSIRSQPSDGESSSYMNSWRGMRIRDIDTETSWSSDNFSRP</sequence>
<gene>
    <name evidence="1" type="ORF">MA16_Dca007253</name>
</gene>
<dbReference type="AlphaFoldDB" id="A0A2I0W6H5"/>
<reference evidence="1 2" key="2">
    <citation type="journal article" date="2017" name="Nature">
        <title>The Apostasia genome and the evolution of orchids.</title>
        <authorList>
            <person name="Zhang G.Q."/>
            <person name="Liu K.W."/>
            <person name="Li Z."/>
            <person name="Lohaus R."/>
            <person name="Hsiao Y.Y."/>
            <person name="Niu S.C."/>
            <person name="Wang J.Y."/>
            <person name="Lin Y.C."/>
            <person name="Xu Q."/>
            <person name="Chen L.J."/>
            <person name="Yoshida K."/>
            <person name="Fujiwara S."/>
            <person name="Wang Z.W."/>
            <person name="Zhang Y.Q."/>
            <person name="Mitsuda N."/>
            <person name="Wang M."/>
            <person name="Liu G.H."/>
            <person name="Pecoraro L."/>
            <person name="Huang H.X."/>
            <person name="Xiao X.J."/>
            <person name="Lin M."/>
            <person name="Wu X.Y."/>
            <person name="Wu W.L."/>
            <person name="Chen Y.Y."/>
            <person name="Chang S.B."/>
            <person name="Sakamoto S."/>
            <person name="Ohme-Takagi M."/>
            <person name="Yagi M."/>
            <person name="Zeng S.J."/>
            <person name="Shen C.Y."/>
            <person name="Yeh C.M."/>
            <person name="Luo Y.B."/>
            <person name="Tsai W.C."/>
            <person name="Van de Peer Y."/>
            <person name="Liu Z.J."/>
        </authorList>
    </citation>
    <scope>NUCLEOTIDE SEQUENCE [LARGE SCALE GENOMIC DNA]</scope>
    <source>
        <tissue evidence="1">The whole plant</tissue>
    </source>
</reference>
<keyword evidence="2" id="KW-1185">Reference proteome</keyword>
<protein>
    <submittedName>
        <fullName evidence="1">Uncharacterized protein</fullName>
    </submittedName>
</protein>
<dbReference type="EMBL" id="KZ502882">
    <property type="protein sequence ID" value="PKU71256.1"/>
    <property type="molecule type" value="Genomic_DNA"/>
</dbReference>
<proteinExistence type="predicted"/>
<evidence type="ECO:0000313" key="2">
    <source>
        <dbReference type="Proteomes" id="UP000233837"/>
    </source>
</evidence>
<name>A0A2I0W6H5_9ASPA</name>
<accession>A0A2I0W6H5</accession>